<gene>
    <name evidence="1" type="ORF">SE18_15050</name>
</gene>
<evidence type="ECO:0000313" key="1">
    <source>
        <dbReference type="EMBL" id="KPL86170.1"/>
    </source>
</evidence>
<proteinExistence type="predicted"/>
<dbReference type="Pfam" id="PF25681">
    <property type="entry name" value="Phage_TTP_17"/>
    <property type="match status" value="1"/>
</dbReference>
<sequence length="199" mass="21338">MPVDVAAITMTNAVLYYAPLGTTLPADTLVAGGTWPVGWVRLGLSSAPLVFAYNYETKAPEIQEAMGAVKRKKVSEEGTLETTMAQLDFAGLPQIWGGSNVVTAPGVGQVGKETFKIGGASQMPVRMWGFEGEQEDDNGLVFPVRGFIYRGTGEEGGELEFSKEDWLGVPFKISALEDLSKPKGERLLQLVRVTAPATV</sequence>
<organism evidence="1 2">
    <name type="scientific">Herpetosiphon geysericola</name>
    <dbReference type="NCBI Taxonomy" id="70996"/>
    <lineage>
        <taxon>Bacteria</taxon>
        <taxon>Bacillati</taxon>
        <taxon>Chloroflexota</taxon>
        <taxon>Chloroflexia</taxon>
        <taxon>Herpetosiphonales</taxon>
        <taxon>Herpetosiphonaceae</taxon>
        <taxon>Herpetosiphon</taxon>
    </lineage>
</organism>
<dbReference type="Proteomes" id="UP000050277">
    <property type="component" value="Unassembled WGS sequence"/>
</dbReference>
<evidence type="ECO:0000313" key="2">
    <source>
        <dbReference type="Proteomes" id="UP000050277"/>
    </source>
</evidence>
<reference evidence="1 2" key="1">
    <citation type="submission" date="2015-07" db="EMBL/GenBank/DDBJ databases">
        <title>Whole genome sequence of Herpetosiphon geysericola DSM 7119.</title>
        <authorList>
            <person name="Hemp J."/>
            <person name="Ward L.M."/>
            <person name="Pace L.A."/>
            <person name="Fischer W.W."/>
        </authorList>
    </citation>
    <scope>NUCLEOTIDE SEQUENCE [LARGE SCALE GENOMIC DNA]</scope>
    <source>
        <strain evidence="1 2">DSM 7119</strain>
    </source>
</reference>
<dbReference type="AlphaFoldDB" id="A0A0N8GRD2"/>
<keyword evidence="2" id="KW-1185">Reference proteome</keyword>
<dbReference type="InterPro" id="IPR058154">
    <property type="entry name" value="Bxb1_TTP-like"/>
</dbReference>
<accession>A0A0N8GRD2</accession>
<protein>
    <submittedName>
        <fullName evidence="1">Uncharacterized protein</fullName>
    </submittedName>
</protein>
<dbReference type="RefSeq" id="WP_054535277.1">
    <property type="nucleotide sequence ID" value="NZ_LGKP01000022.1"/>
</dbReference>
<comment type="caution">
    <text evidence="1">The sequence shown here is derived from an EMBL/GenBank/DDBJ whole genome shotgun (WGS) entry which is preliminary data.</text>
</comment>
<dbReference type="OrthoDB" id="4130395at2"/>
<name>A0A0N8GRD2_9CHLR</name>
<dbReference type="STRING" id="70996.SE18_15050"/>
<dbReference type="EMBL" id="LGKP01000022">
    <property type="protein sequence ID" value="KPL86170.1"/>
    <property type="molecule type" value="Genomic_DNA"/>
</dbReference>